<comment type="caution">
    <text evidence="1">The sequence shown here is derived from an EMBL/GenBank/DDBJ whole genome shotgun (WGS) entry which is preliminary data.</text>
</comment>
<organism evidence="1 2">
    <name type="scientific">Biomphalaria pfeifferi</name>
    <name type="common">Bloodfluke planorb</name>
    <name type="synonym">Freshwater snail</name>
    <dbReference type="NCBI Taxonomy" id="112525"/>
    <lineage>
        <taxon>Eukaryota</taxon>
        <taxon>Metazoa</taxon>
        <taxon>Spiralia</taxon>
        <taxon>Lophotrochozoa</taxon>
        <taxon>Mollusca</taxon>
        <taxon>Gastropoda</taxon>
        <taxon>Heterobranchia</taxon>
        <taxon>Euthyneura</taxon>
        <taxon>Panpulmonata</taxon>
        <taxon>Hygrophila</taxon>
        <taxon>Lymnaeoidea</taxon>
        <taxon>Planorbidae</taxon>
        <taxon>Biomphalaria</taxon>
    </lineage>
</organism>
<evidence type="ECO:0000313" key="1">
    <source>
        <dbReference type="EMBL" id="KAK0048347.1"/>
    </source>
</evidence>
<evidence type="ECO:0000313" key="2">
    <source>
        <dbReference type="Proteomes" id="UP001233172"/>
    </source>
</evidence>
<proteinExistence type="predicted"/>
<accession>A0AAD8F1J9</accession>
<protein>
    <submittedName>
        <fullName evidence="1">Uncharacterized protein</fullName>
    </submittedName>
</protein>
<keyword evidence="2" id="KW-1185">Reference proteome</keyword>
<reference evidence="1" key="1">
    <citation type="journal article" date="2023" name="PLoS Negl. Trop. Dis.">
        <title>A genome sequence for Biomphalaria pfeifferi, the major vector snail for the human-infecting parasite Schistosoma mansoni.</title>
        <authorList>
            <person name="Bu L."/>
            <person name="Lu L."/>
            <person name="Laidemitt M.R."/>
            <person name="Zhang S.M."/>
            <person name="Mutuku M."/>
            <person name="Mkoji G."/>
            <person name="Steinauer M."/>
            <person name="Loker E.S."/>
        </authorList>
    </citation>
    <scope>NUCLEOTIDE SEQUENCE</scope>
    <source>
        <strain evidence="1">KasaAsao</strain>
    </source>
</reference>
<sequence length="151" mass="17674">MADNVDSEIANGFVGLSIEDNHEKDEQTLMLVGRGEFWRNKSFKFFDAEMVVYEILCKCGCIYYGETGNSFRVALGEIESKIRNNSIKKRRLVEHFGTCKYNFDDVFITMKDYEKCSSKRTQNKLMYINECPESKSLNTQRPRQRDINLHN</sequence>
<dbReference type="EMBL" id="JASAOG010000139">
    <property type="protein sequence ID" value="KAK0048347.1"/>
    <property type="molecule type" value="Genomic_DNA"/>
</dbReference>
<name>A0AAD8F1J9_BIOPF</name>
<dbReference type="AlphaFoldDB" id="A0AAD8F1J9"/>
<reference evidence="1" key="2">
    <citation type="submission" date="2023-04" db="EMBL/GenBank/DDBJ databases">
        <authorList>
            <person name="Bu L."/>
            <person name="Lu L."/>
            <person name="Laidemitt M.R."/>
            <person name="Zhang S.M."/>
            <person name="Mutuku M."/>
            <person name="Mkoji G."/>
            <person name="Steinauer M."/>
            <person name="Loker E.S."/>
        </authorList>
    </citation>
    <scope>NUCLEOTIDE SEQUENCE</scope>
    <source>
        <strain evidence="1">KasaAsao</strain>
        <tissue evidence="1">Whole Snail</tissue>
    </source>
</reference>
<dbReference type="Proteomes" id="UP001233172">
    <property type="component" value="Unassembled WGS sequence"/>
</dbReference>
<gene>
    <name evidence="1" type="ORF">Bpfe_022289</name>
</gene>